<dbReference type="eggNOG" id="KOG0583">
    <property type="taxonomic scope" value="Eukaryota"/>
</dbReference>
<dbReference type="EC" id="2.7.11.1" evidence="1"/>
<dbReference type="SUPFAM" id="SSF56112">
    <property type="entry name" value="Protein kinase-like (PK-like)"/>
    <property type="match status" value="1"/>
</dbReference>
<dbReference type="FunFam" id="1.10.510.10:FF:000571">
    <property type="entry name" value="Maternal embryonic leucine zipper kinase"/>
    <property type="match status" value="1"/>
</dbReference>
<dbReference type="PROSITE" id="PS00108">
    <property type="entry name" value="PROTEIN_KINASE_ST"/>
    <property type="match status" value="1"/>
</dbReference>
<dbReference type="Pfam" id="PF00069">
    <property type="entry name" value="Pkinase"/>
    <property type="match status" value="1"/>
</dbReference>
<evidence type="ECO:0000256" key="3">
    <source>
        <dbReference type="ARBA" id="ARBA00022679"/>
    </source>
</evidence>
<evidence type="ECO:0000256" key="7">
    <source>
        <dbReference type="ARBA" id="ARBA00047899"/>
    </source>
</evidence>
<proteinExistence type="predicted"/>
<reference evidence="12 13" key="1">
    <citation type="submission" date="2011-02" db="EMBL/GenBank/DDBJ databases">
        <title>The Genome Sequence of Sphaeroforma arctica JP610.</title>
        <authorList>
            <consortium name="The Broad Institute Genome Sequencing Platform"/>
            <person name="Russ C."/>
            <person name="Cuomo C."/>
            <person name="Young S.K."/>
            <person name="Zeng Q."/>
            <person name="Gargeya S."/>
            <person name="Alvarado L."/>
            <person name="Berlin A."/>
            <person name="Chapman S.B."/>
            <person name="Chen Z."/>
            <person name="Freedman E."/>
            <person name="Gellesch M."/>
            <person name="Goldberg J."/>
            <person name="Griggs A."/>
            <person name="Gujja S."/>
            <person name="Heilman E."/>
            <person name="Heiman D."/>
            <person name="Howarth C."/>
            <person name="Mehta T."/>
            <person name="Neiman D."/>
            <person name="Pearson M."/>
            <person name="Roberts A."/>
            <person name="Saif S."/>
            <person name="Shea T."/>
            <person name="Shenoy N."/>
            <person name="Sisk P."/>
            <person name="Stolte C."/>
            <person name="Sykes S."/>
            <person name="White J."/>
            <person name="Yandava C."/>
            <person name="Burger G."/>
            <person name="Gray M.W."/>
            <person name="Holland P.W.H."/>
            <person name="King N."/>
            <person name="Lang F.B.F."/>
            <person name="Roger A.J."/>
            <person name="Ruiz-Trillo I."/>
            <person name="Haas B."/>
            <person name="Nusbaum C."/>
            <person name="Birren B."/>
        </authorList>
    </citation>
    <scope>NUCLEOTIDE SEQUENCE [LARGE SCALE GENOMIC DNA]</scope>
    <source>
        <strain evidence="12 13">JP610</strain>
    </source>
</reference>
<dbReference type="STRING" id="667725.A0A0L0FDV6"/>
<evidence type="ECO:0000256" key="9">
    <source>
        <dbReference type="SAM" id="MobiDB-lite"/>
    </source>
</evidence>
<feature type="non-terminal residue" evidence="12">
    <location>
        <position position="1"/>
    </location>
</feature>
<feature type="compositionally biased region" description="Basic and acidic residues" evidence="9">
    <location>
        <begin position="314"/>
        <end position="326"/>
    </location>
</feature>
<evidence type="ECO:0000313" key="12">
    <source>
        <dbReference type="EMBL" id="KNC74957.1"/>
    </source>
</evidence>
<dbReference type="InterPro" id="IPR011009">
    <property type="entry name" value="Kinase-like_dom_sf"/>
</dbReference>
<comment type="catalytic activity">
    <reaction evidence="8">
        <text>L-seryl-[protein] + ATP = O-phospho-L-seryl-[protein] + ADP + H(+)</text>
        <dbReference type="Rhea" id="RHEA:17989"/>
        <dbReference type="Rhea" id="RHEA-COMP:9863"/>
        <dbReference type="Rhea" id="RHEA-COMP:11604"/>
        <dbReference type="ChEBI" id="CHEBI:15378"/>
        <dbReference type="ChEBI" id="CHEBI:29999"/>
        <dbReference type="ChEBI" id="CHEBI:30616"/>
        <dbReference type="ChEBI" id="CHEBI:83421"/>
        <dbReference type="ChEBI" id="CHEBI:456216"/>
        <dbReference type="EC" id="2.7.11.1"/>
    </reaction>
</comment>
<evidence type="ECO:0000256" key="6">
    <source>
        <dbReference type="ARBA" id="ARBA00022840"/>
    </source>
</evidence>
<keyword evidence="2" id="KW-0723">Serine/threonine-protein kinase</keyword>
<feature type="compositionally biased region" description="Polar residues" evidence="9">
    <location>
        <begin position="402"/>
        <end position="412"/>
    </location>
</feature>
<evidence type="ECO:0000256" key="1">
    <source>
        <dbReference type="ARBA" id="ARBA00012513"/>
    </source>
</evidence>
<dbReference type="InterPro" id="IPR000719">
    <property type="entry name" value="Prot_kinase_dom"/>
</dbReference>
<accession>A0A0L0FDV6</accession>
<dbReference type="GO" id="GO:0005737">
    <property type="term" value="C:cytoplasm"/>
    <property type="evidence" value="ECO:0007669"/>
    <property type="project" value="TreeGrafter"/>
</dbReference>
<evidence type="ECO:0000259" key="10">
    <source>
        <dbReference type="PROSITE" id="PS50011"/>
    </source>
</evidence>
<evidence type="ECO:0000256" key="2">
    <source>
        <dbReference type="ARBA" id="ARBA00022527"/>
    </source>
</evidence>
<keyword evidence="5 12" id="KW-0418">Kinase</keyword>
<feature type="compositionally biased region" description="Gly residues" evidence="9">
    <location>
        <begin position="382"/>
        <end position="396"/>
    </location>
</feature>
<feature type="domain" description="UBA" evidence="11">
    <location>
        <begin position="238"/>
        <end position="279"/>
    </location>
</feature>
<comment type="catalytic activity">
    <reaction evidence="7">
        <text>L-threonyl-[protein] + ATP = O-phospho-L-threonyl-[protein] + ADP + H(+)</text>
        <dbReference type="Rhea" id="RHEA:46608"/>
        <dbReference type="Rhea" id="RHEA-COMP:11060"/>
        <dbReference type="Rhea" id="RHEA-COMP:11605"/>
        <dbReference type="ChEBI" id="CHEBI:15378"/>
        <dbReference type="ChEBI" id="CHEBI:30013"/>
        <dbReference type="ChEBI" id="CHEBI:30616"/>
        <dbReference type="ChEBI" id="CHEBI:61977"/>
        <dbReference type="ChEBI" id="CHEBI:456216"/>
        <dbReference type="EC" id="2.7.11.1"/>
    </reaction>
</comment>
<feature type="compositionally biased region" description="Polar residues" evidence="9">
    <location>
        <begin position="511"/>
        <end position="532"/>
    </location>
</feature>
<dbReference type="GeneID" id="25913013"/>
<keyword evidence="6" id="KW-0067">ATP-binding</keyword>
<dbReference type="PROSITE" id="PS50011">
    <property type="entry name" value="PROTEIN_KINASE_DOM"/>
    <property type="match status" value="1"/>
</dbReference>
<feature type="region of interest" description="Disordered" evidence="9">
    <location>
        <begin position="310"/>
        <end position="367"/>
    </location>
</feature>
<sequence length="585" mass="65553">MQVMTLLDHPNIVKLYELTDTTDHFLLILEYVAGSNLTEKVPLFATTKRKKLEPLVRKLMRQIMSAIAYCHKGHVVHRDIKPDNVMLDEDMNVKLADWGFSNISTDLLSTHCGTPYYASPELFRPHAYLGPPSDVWACGVLLYYMYVGKLPFRQDPIKEYIKKAKYQIPKSMPTTLAALIKAMLVVDPNQRLTAVDVLNSEWIQEGVPIPRSLVASGRAGMPRSTSVIFDQKSGKNSAIHDDVVALMTVHLGFTQQEVHESLQNNSYNQITATYYLLRDSPKLSQFRKFLLHTSSPAVTSEDHNSTKLFVIKESGGKNRSDGDVVKKTPQRKRSGSNRLLGFMFNRKTHTGTESPDTPSRVPDDRTDDVQFEKSFTALKGMRSGGSGMSGSIGGQQRGSNPGMHSQQSTQYLTNRRHSVQPMADVNPQDVPIRGKLGPSKSFEMGGSPQVMGMSSENIDYDDTQQQQHVEMQQQQVMLVQQQHHHQISPRSPRDFGDQVVDGNSPRGYMNGSRNLNESPRDYGSSSVSSHPRTGSHPGLNRRSSGGRIEDQLIKQQQTSSQTTYYQAMQYDAQYAAPQPVPRPDR</sequence>
<name>A0A0L0FDV6_9EUKA</name>
<evidence type="ECO:0000259" key="11">
    <source>
        <dbReference type="PROSITE" id="PS50030"/>
    </source>
</evidence>
<dbReference type="InterPro" id="IPR015940">
    <property type="entry name" value="UBA"/>
</dbReference>
<dbReference type="SMART" id="SM00220">
    <property type="entry name" value="S_TKc"/>
    <property type="match status" value="1"/>
</dbReference>
<dbReference type="OrthoDB" id="2187328at2759"/>
<evidence type="ECO:0000256" key="4">
    <source>
        <dbReference type="ARBA" id="ARBA00022741"/>
    </source>
</evidence>
<gene>
    <name evidence="12" type="ORF">SARC_12509</name>
</gene>
<feature type="domain" description="Protein kinase" evidence="10">
    <location>
        <begin position="1"/>
        <end position="203"/>
    </location>
</feature>
<evidence type="ECO:0000313" key="13">
    <source>
        <dbReference type="Proteomes" id="UP000054560"/>
    </source>
</evidence>
<evidence type="ECO:0000256" key="8">
    <source>
        <dbReference type="ARBA" id="ARBA00048679"/>
    </source>
</evidence>
<dbReference type="RefSeq" id="XP_014148859.1">
    <property type="nucleotide sequence ID" value="XM_014293384.1"/>
</dbReference>
<dbReference type="InterPro" id="IPR008271">
    <property type="entry name" value="Ser/Thr_kinase_AS"/>
</dbReference>
<dbReference type="AlphaFoldDB" id="A0A0L0FDV6"/>
<keyword evidence="3" id="KW-0808">Transferase</keyword>
<dbReference type="GO" id="GO:0035556">
    <property type="term" value="P:intracellular signal transduction"/>
    <property type="evidence" value="ECO:0007669"/>
    <property type="project" value="TreeGrafter"/>
</dbReference>
<dbReference type="GO" id="GO:0004674">
    <property type="term" value="F:protein serine/threonine kinase activity"/>
    <property type="evidence" value="ECO:0007669"/>
    <property type="project" value="UniProtKB-KW"/>
</dbReference>
<keyword evidence="13" id="KW-1185">Reference proteome</keyword>
<evidence type="ECO:0000256" key="5">
    <source>
        <dbReference type="ARBA" id="ARBA00022777"/>
    </source>
</evidence>
<dbReference type="FunFam" id="1.10.8.10:FF:000005">
    <property type="entry name" value="Non-specific serine/threonine protein kinase"/>
    <property type="match status" value="1"/>
</dbReference>
<dbReference type="EMBL" id="KQ243953">
    <property type="protein sequence ID" value="KNC74957.1"/>
    <property type="molecule type" value="Genomic_DNA"/>
</dbReference>
<dbReference type="PROSITE" id="PS50030">
    <property type="entry name" value="UBA"/>
    <property type="match status" value="1"/>
</dbReference>
<organism evidence="12 13">
    <name type="scientific">Sphaeroforma arctica JP610</name>
    <dbReference type="NCBI Taxonomy" id="667725"/>
    <lineage>
        <taxon>Eukaryota</taxon>
        <taxon>Ichthyosporea</taxon>
        <taxon>Ichthyophonida</taxon>
        <taxon>Sphaeroforma</taxon>
    </lineage>
</organism>
<keyword evidence="4" id="KW-0547">Nucleotide-binding</keyword>
<feature type="compositionally biased region" description="Low complexity" evidence="9">
    <location>
        <begin position="555"/>
        <end position="565"/>
    </location>
</feature>
<dbReference type="GO" id="GO:0005524">
    <property type="term" value="F:ATP binding"/>
    <property type="evidence" value="ECO:0007669"/>
    <property type="project" value="UniProtKB-KW"/>
</dbReference>
<feature type="region of interest" description="Disordered" evidence="9">
    <location>
        <begin position="478"/>
        <end position="565"/>
    </location>
</feature>
<dbReference type="Proteomes" id="UP000054560">
    <property type="component" value="Unassembled WGS sequence"/>
</dbReference>
<dbReference type="Gene3D" id="1.10.510.10">
    <property type="entry name" value="Transferase(Phosphotransferase) domain 1"/>
    <property type="match status" value="1"/>
</dbReference>
<protein>
    <recommendedName>
        <fullName evidence="1">non-specific serine/threonine protein kinase</fullName>
        <ecNumber evidence="1">2.7.11.1</ecNumber>
    </recommendedName>
</protein>
<dbReference type="PANTHER" id="PTHR24346">
    <property type="entry name" value="MAP/MICROTUBULE AFFINITY-REGULATING KINASE"/>
    <property type="match status" value="1"/>
</dbReference>
<feature type="region of interest" description="Disordered" evidence="9">
    <location>
        <begin position="379"/>
        <end position="412"/>
    </location>
</feature>
<dbReference type="PANTHER" id="PTHR24346:SF82">
    <property type="entry name" value="KP78A-RELATED"/>
    <property type="match status" value="1"/>
</dbReference>